<dbReference type="EMBL" id="AP027742">
    <property type="protein sequence ID" value="BDZ76060.1"/>
    <property type="molecule type" value="Genomic_DNA"/>
</dbReference>
<sequence length="293" mass="32687">MRNKSMDKENKYEAVAETSVLYGNNRALAALAFYHGMYAMAAAEAEGLKVKARIQAPAGTEKSYVSWLKQDLREKSKKEGIRKAEIETAVNGALLVPEVTVTISGVTEKKRKGSKEAEEKAVVMTKWAGMEGMLRIVSEKQEELSGHFAPAFLREIQKYQICPENLREIDAVRESGADIVLHVGHGGILAALWRLAEQTGGGMRIDMKKIPVLQETIEVCEYFRLNPYQLTSAGCFLFTVSDGEKAVQMLEKRGIAARMIGRITAGRDKVIQNGEEIRYLDRPAPDEIFKLYQ</sequence>
<organism evidence="2 3">
    <name type="scientific">Claveliimonas bilis</name>
    <dbReference type="NCBI Taxonomy" id="3028070"/>
    <lineage>
        <taxon>Bacteria</taxon>
        <taxon>Bacillati</taxon>
        <taxon>Bacillota</taxon>
        <taxon>Clostridia</taxon>
        <taxon>Lachnospirales</taxon>
        <taxon>Lachnospiraceae</taxon>
        <taxon>Claveliimonas</taxon>
    </lineage>
</organism>
<evidence type="ECO:0000259" key="1">
    <source>
        <dbReference type="Pfam" id="PF02769"/>
    </source>
</evidence>
<dbReference type="Proteomes" id="UP001305815">
    <property type="component" value="Chromosome"/>
</dbReference>
<name>A0ABN6YYS8_9FIRM</name>
<accession>A0ABN6YYS8</accession>
<dbReference type="PANTHER" id="PTHR30303:SF4">
    <property type="entry name" value="HYDROGENASE EXPRESSION_FORMATION PROTEIN HYPE"/>
    <property type="match status" value="1"/>
</dbReference>
<feature type="domain" description="PurM-like C-terminal" evidence="1">
    <location>
        <begin position="175"/>
        <end position="270"/>
    </location>
</feature>
<protein>
    <submittedName>
        <fullName evidence="2">Hydrogenase</fullName>
    </submittedName>
</protein>
<dbReference type="InterPro" id="IPR036676">
    <property type="entry name" value="PurM-like_C_sf"/>
</dbReference>
<gene>
    <name evidence="2" type="ORF">Lac1_02430</name>
</gene>
<dbReference type="SUPFAM" id="SSF56042">
    <property type="entry name" value="PurM C-terminal domain-like"/>
    <property type="match status" value="1"/>
</dbReference>
<evidence type="ECO:0000313" key="3">
    <source>
        <dbReference type="Proteomes" id="UP001305815"/>
    </source>
</evidence>
<dbReference type="InterPro" id="IPR010918">
    <property type="entry name" value="PurM-like_C_dom"/>
</dbReference>
<dbReference type="InterPro" id="IPR011854">
    <property type="entry name" value="HypE"/>
</dbReference>
<proteinExistence type="predicted"/>
<dbReference type="Gene3D" id="3.90.650.10">
    <property type="entry name" value="PurM-like C-terminal domain"/>
    <property type="match status" value="1"/>
</dbReference>
<dbReference type="RefSeq" id="WP_316266038.1">
    <property type="nucleotide sequence ID" value="NZ_AP027742.1"/>
</dbReference>
<evidence type="ECO:0000313" key="2">
    <source>
        <dbReference type="EMBL" id="BDZ76060.1"/>
    </source>
</evidence>
<keyword evidence="3" id="KW-1185">Reference proteome</keyword>
<dbReference type="PANTHER" id="PTHR30303">
    <property type="entry name" value="HYDROGENASE ISOENZYMES FORMATION PROTEIN HYPE"/>
    <property type="match status" value="1"/>
</dbReference>
<reference evidence="3" key="1">
    <citation type="journal article" date="2023" name="Int. J. Syst. Evol. Microbiol.">
        <title>Claveliimonas bilis gen. nov., sp. nov., deoxycholic acid-producing bacteria isolated from human faeces, and reclassification of Sellimonas monacensis Zenner et al. 2021 as Claveliimonas monacensis comb. nov.</title>
        <authorList>
            <person name="Hisatomi A."/>
            <person name="Kastawa N.W.E.P.G."/>
            <person name="Song I."/>
            <person name="Ohkuma M."/>
            <person name="Fukiya S."/>
            <person name="Sakamoto M."/>
        </authorList>
    </citation>
    <scope>NUCLEOTIDE SEQUENCE [LARGE SCALE GENOMIC DNA]</scope>
    <source>
        <strain evidence="3">12BBH14</strain>
    </source>
</reference>
<dbReference type="Pfam" id="PF02769">
    <property type="entry name" value="AIRS_C"/>
    <property type="match status" value="1"/>
</dbReference>